<dbReference type="Pfam" id="PF08534">
    <property type="entry name" value="Redoxin"/>
    <property type="match status" value="1"/>
</dbReference>
<dbReference type="PANTHER" id="PTHR10430">
    <property type="entry name" value="PEROXIREDOXIN"/>
    <property type="match status" value="1"/>
</dbReference>
<dbReference type="GO" id="GO:0005829">
    <property type="term" value="C:cytosol"/>
    <property type="evidence" value="ECO:0007669"/>
    <property type="project" value="TreeGrafter"/>
</dbReference>
<keyword evidence="3 7" id="KW-0049">Antioxidant</keyword>
<dbReference type="Proteomes" id="UP000308724">
    <property type="component" value="Unassembled WGS sequence"/>
</dbReference>
<evidence type="ECO:0000313" key="12">
    <source>
        <dbReference type="Proteomes" id="UP000308724"/>
    </source>
</evidence>
<feature type="domain" description="Thioredoxin" evidence="8">
    <location>
        <begin position="34"/>
        <end position="197"/>
    </location>
</feature>
<dbReference type="PANTHER" id="PTHR10430:SF39">
    <property type="entry name" value="PEROXISOMAL MEMBRANE ASSOCIATED PROTEIN 20"/>
    <property type="match status" value="1"/>
</dbReference>
<evidence type="ECO:0000313" key="11">
    <source>
        <dbReference type="EMBL" id="TIA36269.1"/>
    </source>
</evidence>
<gene>
    <name evidence="11" type="ORF">D6C78_05547</name>
    <name evidence="10" type="ORF">D6D13_06209</name>
    <name evidence="9" type="ORF">D6D22_06811</name>
</gene>
<dbReference type="PROSITE" id="PS51352">
    <property type="entry name" value="THIOREDOXIN_2"/>
    <property type="match status" value="1"/>
</dbReference>
<dbReference type="GO" id="GO:0034599">
    <property type="term" value="P:cellular response to oxidative stress"/>
    <property type="evidence" value="ECO:0007669"/>
    <property type="project" value="InterPro"/>
</dbReference>
<dbReference type="InterPro" id="IPR013766">
    <property type="entry name" value="Thioredoxin_domain"/>
</dbReference>
<feature type="active site" description="Cysteine sulfenic acid (-SOH) intermediate" evidence="6">
    <location>
        <position position="88"/>
    </location>
</feature>
<comment type="function">
    <text evidence="7">Thiol-specific peroxidase that catalyzes the reduction of hydrogen peroxide and organic hydroperoxides to water and alcohols, respectively. Plays a role in cell protection against oxidative stress by detoxifying peroxides.</text>
</comment>
<dbReference type="GO" id="GO:0042744">
    <property type="term" value="P:hydrogen peroxide catabolic process"/>
    <property type="evidence" value="ECO:0007669"/>
    <property type="project" value="TreeGrafter"/>
</dbReference>
<dbReference type="EMBL" id="QZAS01000021">
    <property type="protein sequence ID" value="THX09066.1"/>
    <property type="molecule type" value="Genomic_DNA"/>
</dbReference>
<evidence type="ECO:0000313" key="9">
    <source>
        <dbReference type="EMBL" id="THW38331.1"/>
    </source>
</evidence>
<dbReference type="GO" id="GO:0008379">
    <property type="term" value="F:thioredoxin peroxidase activity"/>
    <property type="evidence" value="ECO:0007669"/>
    <property type="project" value="InterPro"/>
</dbReference>
<keyword evidence="5 7" id="KW-0676">Redox-active center</keyword>
<evidence type="ECO:0000256" key="1">
    <source>
        <dbReference type="ARBA" id="ARBA00010505"/>
    </source>
</evidence>
<dbReference type="FunFam" id="3.40.30.10:FF:000159">
    <property type="entry name" value="Peroxiredoxin"/>
    <property type="match status" value="1"/>
</dbReference>
<evidence type="ECO:0000313" key="13">
    <source>
        <dbReference type="Proteomes" id="UP000310687"/>
    </source>
</evidence>
<sequence length="197" mass="21416">MFTARTRSALSSTLRNARTPFVNRSFHASAPIMVKVGDSIPDIELMEDSPGNKVSIPKLLKGKGLIIGVPAAFRSCKLTFHLLTGPSCSESHIPGYINYKNLKDAGDVFVVSVNDPFVMKAWAHDLDADKKSGIRFLADPDCSFTKALDLDFDATPVLGNHRSKRYALVIEDGKVKEAHVEPDNTGMSVSVVDKVLG</sequence>
<dbReference type="Gene3D" id="3.40.30.10">
    <property type="entry name" value="Glutaredoxin"/>
    <property type="match status" value="1"/>
</dbReference>
<evidence type="ECO:0000256" key="3">
    <source>
        <dbReference type="ARBA" id="ARBA00022862"/>
    </source>
</evidence>
<comment type="similarity">
    <text evidence="1 7">Belongs to the peroxiredoxin family. Prx5 subfamily.</text>
</comment>
<dbReference type="GO" id="GO:0005739">
    <property type="term" value="C:mitochondrion"/>
    <property type="evidence" value="ECO:0007669"/>
    <property type="project" value="TreeGrafter"/>
</dbReference>
<dbReference type="EMBL" id="QZAL01000107">
    <property type="protein sequence ID" value="THW38331.1"/>
    <property type="molecule type" value="Genomic_DNA"/>
</dbReference>
<reference evidence="12 13" key="1">
    <citation type="submission" date="2018-10" db="EMBL/GenBank/DDBJ databases">
        <title>Fifty Aureobasidium pullulans genomes reveal a recombining polyextremotolerant generalist.</title>
        <authorList>
            <person name="Gostincar C."/>
            <person name="Turk M."/>
            <person name="Zajc J."/>
            <person name="Gunde-Cimerman N."/>
        </authorList>
    </citation>
    <scope>NUCLEOTIDE SEQUENCE [LARGE SCALE GENOMIC DNA]</scope>
    <source>
        <strain evidence="10">EXF-10085</strain>
        <strain evidence="9 13">EXF-11013</strain>
        <strain evidence="11 12">EXF-1645</strain>
    </source>
</reference>
<evidence type="ECO:0000256" key="5">
    <source>
        <dbReference type="ARBA" id="ARBA00023284"/>
    </source>
</evidence>
<dbReference type="InterPro" id="IPR037944">
    <property type="entry name" value="PRX5-like"/>
</dbReference>
<dbReference type="EMBL" id="QZBZ01000108">
    <property type="protein sequence ID" value="TIA36269.1"/>
    <property type="molecule type" value="Genomic_DNA"/>
</dbReference>
<dbReference type="CDD" id="cd03013">
    <property type="entry name" value="PRX5_like"/>
    <property type="match status" value="1"/>
</dbReference>
<dbReference type="Proteomes" id="UP000310687">
    <property type="component" value="Unassembled WGS sequence"/>
</dbReference>
<organism evidence="9 13">
    <name type="scientific">Aureobasidium pullulans</name>
    <name type="common">Black yeast</name>
    <name type="synonym">Pullularia pullulans</name>
    <dbReference type="NCBI Taxonomy" id="5580"/>
    <lineage>
        <taxon>Eukaryota</taxon>
        <taxon>Fungi</taxon>
        <taxon>Dikarya</taxon>
        <taxon>Ascomycota</taxon>
        <taxon>Pezizomycotina</taxon>
        <taxon>Dothideomycetes</taxon>
        <taxon>Dothideomycetidae</taxon>
        <taxon>Dothideales</taxon>
        <taxon>Saccotheciaceae</taxon>
        <taxon>Aureobasidium</taxon>
    </lineage>
</organism>
<dbReference type="GO" id="GO:0005777">
    <property type="term" value="C:peroxisome"/>
    <property type="evidence" value="ECO:0007669"/>
    <property type="project" value="TreeGrafter"/>
</dbReference>
<accession>A0A4S8XIB0</accession>
<evidence type="ECO:0000256" key="7">
    <source>
        <dbReference type="RuleBase" id="RU366011"/>
    </source>
</evidence>
<evidence type="ECO:0000259" key="8">
    <source>
        <dbReference type="PROSITE" id="PS51352"/>
    </source>
</evidence>
<protein>
    <submittedName>
        <fullName evidence="9">Peroxiredoxin</fullName>
    </submittedName>
</protein>
<evidence type="ECO:0000256" key="4">
    <source>
        <dbReference type="ARBA" id="ARBA00023002"/>
    </source>
</evidence>
<dbReference type="SUPFAM" id="SSF52833">
    <property type="entry name" value="Thioredoxin-like"/>
    <property type="match status" value="1"/>
</dbReference>
<name>A0A4S8XIB0_AURPU</name>
<proteinExistence type="inferred from homology"/>
<evidence type="ECO:0000256" key="2">
    <source>
        <dbReference type="ARBA" id="ARBA00022559"/>
    </source>
</evidence>
<keyword evidence="4 7" id="KW-0560">Oxidoreductase</keyword>
<dbReference type="GO" id="GO:0045454">
    <property type="term" value="P:cell redox homeostasis"/>
    <property type="evidence" value="ECO:0007669"/>
    <property type="project" value="TreeGrafter"/>
</dbReference>
<evidence type="ECO:0000313" key="10">
    <source>
        <dbReference type="EMBL" id="THX09066.1"/>
    </source>
</evidence>
<dbReference type="AlphaFoldDB" id="A0A4S8XIB0"/>
<dbReference type="InterPro" id="IPR013740">
    <property type="entry name" value="Redoxin"/>
</dbReference>
<comment type="caution">
    <text evidence="9">The sequence shown here is derived from an EMBL/GenBank/DDBJ whole genome shotgun (WGS) entry which is preliminary data.</text>
</comment>
<evidence type="ECO:0000256" key="6">
    <source>
        <dbReference type="PIRSR" id="PIRSR637944-1"/>
    </source>
</evidence>
<keyword evidence="2 7" id="KW-0575">Peroxidase</keyword>
<dbReference type="InterPro" id="IPR036249">
    <property type="entry name" value="Thioredoxin-like_sf"/>
</dbReference>